<feature type="transmembrane region" description="Helical" evidence="1">
    <location>
        <begin position="373"/>
        <end position="393"/>
    </location>
</feature>
<feature type="transmembrane region" description="Helical" evidence="1">
    <location>
        <begin position="399"/>
        <end position="420"/>
    </location>
</feature>
<feature type="transmembrane region" description="Helical" evidence="1">
    <location>
        <begin position="12"/>
        <end position="30"/>
    </location>
</feature>
<reference evidence="3 4" key="1">
    <citation type="submission" date="2015-09" db="EMBL/GenBank/DDBJ databases">
        <title>Identification and resolution of microdiversity through metagenomic sequencing of parallel consortia.</title>
        <authorList>
            <person name="Nelson W.C."/>
            <person name="Romine M.F."/>
            <person name="Lindemann S.R."/>
        </authorList>
    </citation>
    <scope>NUCLEOTIDE SEQUENCE [LARGE SCALE GENOMIC DNA]</scope>
    <source>
        <strain evidence="3">Ana</strain>
    </source>
</reference>
<keyword evidence="1" id="KW-0812">Transmembrane</keyword>
<evidence type="ECO:0000313" key="3">
    <source>
        <dbReference type="EMBL" id="KPQ37678.1"/>
    </source>
</evidence>
<feature type="transmembrane region" description="Helical" evidence="1">
    <location>
        <begin position="136"/>
        <end position="154"/>
    </location>
</feature>
<evidence type="ECO:0000256" key="1">
    <source>
        <dbReference type="SAM" id="Phobius"/>
    </source>
</evidence>
<dbReference type="AlphaFoldDB" id="A0A0P8C736"/>
<evidence type="ECO:0000259" key="2">
    <source>
        <dbReference type="Pfam" id="PF12801"/>
    </source>
</evidence>
<dbReference type="PATRIC" id="fig|1666911.3.peg.2611"/>
<protein>
    <submittedName>
        <fullName evidence="3">4Fe-4S binding domain</fullName>
    </submittedName>
</protein>
<dbReference type="STRING" id="1666911.HLUCCA11_01095"/>
<feature type="transmembrane region" description="Helical" evidence="1">
    <location>
        <begin position="160"/>
        <end position="179"/>
    </location>
</feature>
<keyword evidence="1" id="KW-0472">Membrane</keyword>
<name>A0A0P8C736_9CYAN</name>
<dbReference type="InterPro" id="IPR017896">
    <property type="entry name" value="4Fe4S_Fe-S-bd"/>
</dbReference>
<dbReference type="Pfam" id="PF12801">
    <property type="entry name" value="Fer4_5"/>
    <property type="match status" value="1"/>
</dbReference>
<feature type="domain" description="4Fe-4S ferredoxin-type" evidence="2">
    <location>
        <begin position="164"/>
        <end position="199"/>
    </location>
</feature>
<keyword evidence="1" id="KW-1133">Transmembrane helix</keyword>
<feature type="transmembrane region" description="Helical" evidence="1">
    <location>
        <begin position="80"/>
        <end position="101"/>
    </location>
</feature>
<gene>
    <name evidence="3" type="ORF">HLUCCA11_01095</name>
</gene>
<feature type="transmembrane region" description="Helical" evidence="1">
    <location>
        <begin position="273"/>
        <end position="291"/>
    </location>
</feature>
<feature type="transmembrane region" description="Helical" evidence="1">
    <location>
        <begin position="331"/>
        <end position="352"/>
    </location>
</feature>
<organism evidence="3 4">
    <name type="scientific">Phormidesmis priestleyi Ana</name>
    <dbReference type="NCBI Taxonomy" id="1666911"/>
    <lineage>
        <taxon>Bacteria</taxon>
        <taxon>Bacillati</taxon>
        <taxon>Cyanobacteriota</taxon>
        <taxon>Cyanophyceae</taxon>
        <taxon>Leptolyngbyales</taxon>
        <taxon>Leptolyngbyaceae</taxon>
        <taxon>Phormidesmis</taxon>
    </lineage>
</organism>
<proteinExistence type="predicted"/>
<dbReference type="EMBL" id="LJZR01000001">
    <property type="protein sequence ID" value="KPQ37678.1"/>
    <property type="molecule type" value="Genomic_DNA"/>
</dbReference>
<comment type="caution">
    <text evidence="3">The sequence shown here is derived from an EMBL/GenBank/DDBJ whole genome shotgun (WGS) entry which is preliminary data.</text>
</comment>
<dbReference type="Proteomes" id="UP000050465">
    <property type="component" value="Unassembled WGS sequence"/>
</dbReference>
<accession>A0A0P8C736</accession>
<evidence type="ECO:0000313" key="4">
    <source>
        <dbReference type="Proteomes" id="UP000050465"/>
    </source>
</evidence>
<sequence length="588" mass="67198">MLSTVSEKKLQVIRWAIFLAWALLIFSLFYDPVSSVLTRPESNWSPLADKWIATANDPARCIDAQGYCIALEPYALGTRVFWGMVVPSAIFVVLVFGHEFWRRICPLYFFSQLPRALGMKPLMDINRNQWLQNNHLYVQFVLFFLGITARILLVNSVRPAAGAFLVVTLLLAAGVVMLYGGRSWCHYVCPFGMVQTVFTGPRGLLDSTAHEAAPYSLTQSMCRVVKTIEAVETAEGAGAPKEQSDCVSCKSACMDIDAELAYWETLRKPGRRLVQYGYLGLVIGYFCYYGLYAGNFDYYFSGVWSHESRAIAALFDPGFYLWGRTIALPKLIAAPLTLAAFAAISYWICMRLERWYRGHLKQKDAADATEKSLHRMFSVCTFLAFNFFFVYGGRPEINHWPVAAQFGFQALIMGVSSLWLSRTWGRSSKQYHIEKMAIKRRQQLQKLSLNVSELLGEQSLNNLSADKLDVLVQVLPEIDRAWQAQYNNVKEDSGDLPRTVIKHRDIRQQDIRQQDIRQQDIRQQDIRQQDIRQQDISKILGSKILGIKSLGYQAIIRFCRKRVYDEGDTRSPHDSVLILILFNHFDFL</sequence>